<keyword evidence="1" id="KW-1133">Transmembrane helix</keyword>
<reference evidence="3" key="1">
    <citation type="submission" date="2010-11" db="EMBL/GenBank/DDBJ databases">
        <title>The complete sequence of chromosome of Oceanithermus profundus DSM 14977.</title>
        <authorList>
            <consortium name="US DOE Joint Genome Institute (JGI-PGF)"/>
            <person name="Lucas S."/>
            <person name="Copeland A."/>
            <person name="Lapidus A."/>
            <person name="Bruce D."/>
            <person name="Goodwin L."/>
            <person name="Pitluck S."/>
            <person name="Kyrpides N."/>
            <person name="Mavromatis K."/>
            <person name="Pagani I."/>
            <person name="Ivanova N."/>
            <person name="Zhang X."/>
            <person name="Brettin T."/>
            <person name="Detter J.C."/>
            <person name="Tapia R."/>
            <person name="Han C."/>
            <person name="Land M."/>
            <person name="Hauser L."/>
            <person name="Markowitz V."/>
            <person name="Cheng J.-F."/>
            <person name="Hugenholtz P."/>
            <person name="Woyke T."/>
            <person name="Wu D."/>
            <person name="Tindall B."/>
            <person name="Faehnrich R."/>
            <person name="Brambilla E."/>
            <person name="Klenk H.-P."/>
            <person name="Eisen J.A."/>
        </authorList>
    </citation>
    <scope>NUCLEOTIDE SEQUENCE [LARGE SCALE GENOMIC DNA]</scope>
    <source>
        <strain evidence="3">DSM 14977 / NBRC 100410 / VKM B-2274 / 506</strain>
    </source>
</reference>
<evidence type="ECO:0000313" key="2">
    <source>
        <dbReference type="EMBL" id="ADR35642.1"/>
    </source>
</evidence>
<feature type="transmembrane region" description="Helical" evidence="1">
    <location>
        <begin position="126"/>
        <end position="146"/>
    </location>
</feature>
<feature type="transmembrane region" description="Helical" evidence="1">
    <location>
        <begin position="99"/>
        <end position="120"/>
    </location>
</feature>
<keyword evidence="1" id="KW-0812">Transmembrane</keyword>
<dbReference type="eggNOG" id="ENOG502ZRXK">
    <property type="taxonomic scope" value="Bacteria"/>
</dbReference>
<evidence type="ECO:0000313" key="3">
    <source>
        <dbReference type="Proteomes" id="UP000008722"/>
    </source>
</evidence>
<dbReference type="Pfam" id="PF14256">
    <property type="entry name" value="YwiC"/>
    <property type="match status" value="1"/>
</dbReference>
<feature type="transmembrane region" description="Helical" evidence="1">
    <location>
        <begin position="238"/>
        <end position="254"/>
    </location>
</feature>
<feature type="transmembrane region" description="Helical" evidence="1">
    <location>
        <begin position="153"/>
        <end position="173"/>
    </location>
</feature>
<feature type="transmembrane region" description="Helical" evidence="1">
    <location>
        <begin position="52"/>
        <end position="78"/>
    </location>
</feature>
<organism evidence="2 3">
    <name type="scientific">Oceanithermus profundus (strain DSM 14977 / NBRC 100410 / VKM B-2274 / 506)</name>
    <dbReference type="NCBI Taxonomy" id="670487"/>
    <lineage>
        <taxon>Bacteria</taxon>
        <taxon>Thermotogati</taxon>
        <taxon>Deinococcota</taxon>
        <taxon>Deinococci</taxon>
        <taxon>Thermales</taxon>
        <taxon>Thermaceae</taxon>
        <taxon>Oceanithermus</taxon>
    </lineage>
</organism>
<accession>E4U6F6</accession>
<dbReference type="STRING" id="670487.Ocepr_0179"/>
<dbReference type="InterPro" id="IPR025576">
    <property type="entry name" value="YwiC"/>
</dbReference>
<protein>
    <recommendedName>
        <fullName evidence="4">Prenyltransferase</fullName>
    </recommendedName>
</protein>
<reference evidence="2 3" key="2">
    <citation type="journal article" date="2011" name="Stand. Genomic Sci.">
        <title>Complete genome sequence of Oceanithermus profundus type strain (506).</title>
        <authorList>
            <person name="Pati A."/>
            <person name="Zhang X."/>
            <person name="Lapidus A."/>
            <person name="Nolan M."/>
            <person name="Lucas S."/>
            <person name="Del Rio T.G."/>
            <person name="Tice H."/>
            <person name="Cheng J.F."/>
            <person name="Tapia R."/>
            <person name="Han C."/>
            <person name="Goodwin L."/>
            <person name="Pitluck S."/>
            <person name="Liolios K."/>
            <person name="Pagani I."/>
            <person name="Ivanova N."/>
            <person name="Mavromatis K."/>
            <person name="Chen A."/>
            <person name="Palaniappan K."/>
            <person name="Hauser L."/>
            <person name="Jeffries C.D."/>
            <person name="Brambilla E.M."/>
            <person name="Rohl A."/>
            <person name="Mwirichia R."/>
            <person name="Rohde M."/>
            <person name="Tindall B.J."/>
            <person name="Sikorski J."/>
            <person name="Wirth R."/>
            <person name="Goker M."/>
            <person name="Woyke T."/>
            <person name="Detter J.C."/>
            <person name="Bristow J."/>
            <person name="Eisen J.A."/>
            <person name="Markowitz V."/>
            <person name="Hugenholtz P."/>
            <person name="Kyrpides N.C."/>
            <person name="Klenk H.P."/>
            <person name="Land M."/>
        </authorList>
    </citation>
    <scope>NUCLEOTIDE SEQUENCE [LARGE SCALE GENOMIC DNA]</scope>
    <source>
        <strain evidence="3">DSM 14977 / NBRC 100410 / VKM B-2274 / 506</strain>
    </source>
</reference>
<proteinExistence type="predicted"/>
<gene>
    <name evidence="2" type="ordered locus">Ocepr_0179</name>
</gene>
<dbReference type="HOGENOM" id="CLU_064739_0_0_0"/>
<dbReference type="Proteomes" id="UP000008722">
    <property type="component" value="Chromosome"/>
</dbReference>
<feature type="transmembrane region" description="Helical" evidence="1">
    <location>
        <begin position="266"/>
        <end position="283"/>
    </location>
</feature>
<keyword evidence="3" id="KW-1185">Reference proteome</keyword>
<evidence type="ECO:0000256" key="1">
    <source>
        <dbReference type="SAM" id="Phobius"/>
    </source>
</evidence>
<feature type="transmembrane region" description="Helical" evidence="1">
    <location>
        <begin position="210"/>
        <end position="232"/>
    </location>
</feature>
<keyword evidence="1" id="KW-0472">Membrane</keyword>
<evidence type="ECO:0008006" key="4">
    <source>
        <dbReference type="Google" id="ProtNLM"/>
    </source>
</evidence>
<dbReference type="EMBL" id="CP002361">
    <property type="protein sequence ID" value="ADR35642.1"/>
    <property type="molecule type" value="Genomic_DNA"/>
</dbReference>
<feature type="transmembrane region" description="Helical" evidence="1">
    <location>
        <begin position="179"/>
        <end position="198"/>
    </location>
</feature>
<name>E4U6F6_OCEP5</name>
<dbReference type="AlphaFoldDB" id="E4U6F6"/>
<dbReference type="KEGG" id="opr:Ocepr_0179"/>
<sequence>MTGPRGAPSHLFSARLWLTVPEMATRPVPTATLKSLAVPNEHGGWGFTLEPVILGLLVAPSAAGWGLGLMALASFFARHPTKLAAGDLRRGHVYPRTRLALFFALLYGGLALAGLLLAWYAGDRAFVAPLLAALPLVVVQVVYDALGKGRTLIGELSGSLAMGGVATAIILAAGGDARLAWGAWLVLAMRGLVAIRYARAQVRRAYGKPVSKISTFATAVLGVFVLFLGAVWGVSPWLGMWAVLALAVYAVYMLERPPVTARHVGWSQMFFGWLVALLTALGIRTGW</sequence>